<feature type="transmembrane region" description="Helical" evidence="1">
    <location>
        <begin position="78"/>
        <end position="96"/>
    </location>
</feature>
<protein>
    <submittedName>
        <fullName evidence="2">YesL family protein</fullName>
    </submittedName>
</protein>
<feature type="transmembrane region" description="Helical" evidence="1">
    <location>
        <begin position="178"/>
        <end position="199"/>
    </location>
</feature>
<keyword evidence="3" id="KW-1185">Reference proteome</keyword>
<proteinExistence type="predicted"/>
<reference evidence="2 3" key="1">
    <citation type="submission" date="2021-05" db="EMBL/GenBank/DDBJ databases">
        <title>Novel Bacillus species.</title>
        <authorList>
            <person name="Liu G."/>
        </authorList>
    </citation>
    <scope>NUCLEOTIDE SEQUENCE [LARGE SCALE GENOMIC DNA]</scope>
    <source>
        <strain evidence="2 3">FJAT-49732</strain>
    </source>
</reference>
<organism evidence="2 3">
    <name type="scientific">Lederbergia citrisecunda</name>
    <dbReference type="NCBI Taxonomy" id="2833583"/>
    <lineage>
        <taxon>Bacteria</taxon>
        <taxon>Bacillati</taxon>
        <taxon>Bacillota</taxon>
        <taxon>Bacilli</taxon>
        <taxon>Bacillales</taxon>
        <taxon>Bacillaceae</taxon>
        <taxon>Lederbergia</taxon>
    </lineage>
</organism>
<dbReference type="AlphaFoldDB" id="A0A942YKI7"/>
<evidence type="ECO:0000313" key="2">
    <source>
        <dbReference type="EMBL" id="MBS4200448.1"/>
    </source>
</evidence>
<keyword evidence="1" id="KW-0812">Transmembrane</keyword>
<feature type="transmembrane region" description="Helical" evidence="1">
    <location>
        <begin position="154"/>
        <end position="172"/>
    </location>
</feature>
<sequence>MVGKQIVSTFDRILSWVMRFAILNVLWFLFSFLGLFIAGVFPATVAALGVARKWIMGNDETHIFQEFKDIYKQEFKSANVLGWILTIVGLVLYINYRVMVNTTNEILFIIPFAFYLLVFFYSIIALWSFPLMAHYEAKWHNHIKNAFIIGISRIHYTLLLGMVIFIVLYISLEIPAFILFFSIAVALAGSMWVSMQVFFKLDKS</sequence>
<name>A0A942YKI7_9BACI</name>
<comment type="caution">
    <text evidence="2">The sequence shown here is derived from an EMBL/GenBank/DDBJ whole genome shotgun (WGS) entry which is preliminary data.</text>
</comment>
<dbReference type="EMBL" id="JAGYPJ010000001">
    <property type="protein sequence ID" value="MBS4200448.1"/>
    <property type="molecule type" value="Genomic_DNA"/>
</dbReference>
<evidence type="ECO:0000256" key="1">
    <source>
        <dbReference type="SAM" id="Phobius"/>
    </source>
</evidence>
<dbReference type="Pfam" id="PF04854">
    <property type="entry name" value="DUF624"/>
    <property type="match status" value="1"/>
</dbReference>
<evidence type="ECO:0000313" key="3">
    <source>
        <dbReference type="Proteomes" id="UP000682713"/>
    </source>
</evidence>
<keyword evidence="1" id="KW-0472">Membrane</keyword>
<gene>
    <name evidence="2" type="ORF">KHA93_12480</name>
</gene>
<dbReference type="Proteomes" id="UP000682713">
    <property type="component" value="Unassembled WGS sequence"/>
</dbReference>
<feature type="transmembrane region" description="Helical" evidence="1">
    <location>
        <begin position="20"/>
        <end position="48"/>
    </location>
</feature>
<keyword evidence="1" id="KW-1133">Transmembrane helix</keyword>
<dbReference type="InterPro" id="IPR006938">
    <property type="entry name" value="DUF624"/>
</dbReference>
<accession>A0A942YKI7</accession>
<dbReference type="RefSeq" id="WP_213111027.1">
    <property type="nucleotide sequence ID" value="NZ_JAGYPJ010000001.1"/>
</dbReference>
<feature type="transmembrane region" description="Helical" evidence="1">
    <location>
        <begin position="108"/>
        <end position="133"/>
    </location>
</feature>